<dbReference type="EMBL" id="CACRXK020006446">
    <property type="protein sequence ID" value="CAB4009420.1"/>
    <property type="molecule type" value="Genomic_DNA"/>
</dbReference>
<name>A0A6S7I108_PARCT</name>
<accession>A0A6S7I108</accession>
<reference evidence="2" key="1">
    <citation type="submission" date="2020-04" db="EMBL/GenBank/DDBJ databases">
        <authorList>
            <person name="Alioto T."/>
            <person name="Alioto T."/>
            <person name="Gomez Garrido J."/>
        </authorList>
    </citation>
    <scope>NUCLEOTIDE SEQUENCE</scope>
    <source>
        <strain evidence="2">A484AB</strain>
    </source>
</reference>
<evidence type="ECO:0000256" key="1">
    <source>
        <dbReference type="SAM" id="MobiDB-lite"/>
    </source>
</evidence>
<feature type="compositionally biased region" description="Polar residues" evidence="1">
    <location>
        <begin position="28"/>
        <end position="39"/>
    </location>
</feature>
<feature type="compositionally biased region" description="Basic and acidic residues" evidence="1">
    <location>
        <begin position="40"/>
        <end position="51"/>
    </location>
</feature>
<feature type="compositionally biased region" description="Low complexity" evidence="1">
    <location>
        <begin position="57"/>
        <end position="69"/>
    </location>
</feature>
<sequence length="221" mass="25861">MEFRVTHSTNRRRPELSGKVAGKRGGLNQRQKLQQQSSRTFRENIVNDRRNIQGNTNNSNSKKQSNNRNQQRRRSKKTVFNTTWFKPGNEVVFNNRNQRNRVLRNEKTRNRRYPDRSFEERLQHAEANAPKLTVVVNNPHAELSPLQNPSVLDLIQTQLNNICALIENHSLPELDMSRLQRIRRSSIDNGSYQSIEEGRINQSRLSDEIYNNHSTANSIYL</sequence>
<organism evidence="2 3">
    <name type="scientific">Paramuricea clavata</name>
    <name type="common">Red gorgonian</name>
    <name type="synonym">Violescent sea-whip</name>
    <dbReference type="NCBI Taxonomy" id="317549"/>
    <lineage>
        <taxon>Eukaryota</taxon>
        <taxon>Metazoa</taxon>
        <taxon>Cnidaria</taxon>
        <taxon>Anthozoa</taxon>
        <taxon>Octocorallia</taxon>
        <taxon>Malacalcyonacea</taxon>
        <taxon>Plexauridae</taxon>
        <taxon>Paramuricea</taxon>
    </lineage>
</organism>
<feature type="region of interest" description="Disordered" evidence="1">
    <location>
        <begin position="1"/>
        <end position="79"/>
    </location>
</feature>
<evidence type="ECO:0000313" key="3">
    <source>
        <dbReference type="Proteomes" id="UP001152795"/>
    </source>
</evidence>
<evidence type="ECO:0000313" key="2">
    <source>
        <dbReference type="EMBL" id="CAB4009420.1"/>
    </source>
</evidence>
<keyword evidence="3" id="KW-1185">Reference proteome</keyword>
<protein>
    <submittedName>
        <fullName evidence="2">Uncharacterized protein</fullName>
    </submittedName>
</protein>
<proteinExistence type="predicted"/>
<dbReference type="Proteomes" id="UP001152795">
    <property type="component" value="Unassembled WGS sequence"/>
</dbReference>
<gene>
    <name evidence="2" type="ORF">PACLA_8A024335</name>
</gene>
<dbReference type="AlphaFoldDB" id="A0A6S7I108"/>
<comment type="caution">
    <text evidence="2">The sequence shown here is derived from an EMBL/GenBank/DDBJ whole genome shotgun (WGS) entry which is preliminary data.</text>
</comment>